<dbReference type="Pfam" id="PF00201">
    <property type="entry name" value="UDPGT"/>
    <property type="match status" value="1"/>
</dbReference>
<dbReference type="PANTHER" id="PTHR48043:SF159">
    <property type="entry name" value="EG:EG0003.4 PROTEIN-RELATED"/>
    <property type="match status" value="1"/>
</dbReference>
<accession>A0AAV8YV91</accession>
<keyword evidence="7" id="KW-1185">Reference proteome</keyword>
<comment type="subcellular location">
    <subcellularLocation>
        <location evidence="5">Membrane</location>
        <topology evidence="5">Single-pass membrane protein</topology>
    </subcellularLocation>
</comment>
<dbReference type="PANTHER" id="PTHR48043">
    <property type="entry name" value="EG:EG0003.4 PROTEIN-RELATED"/>
    <property type="match status" value="1"/>
</dbReference>
<keyword evidence="3 4" id="KW-0808">Transferase</keyword>
<comment type="similarity">
    <text evidence="1 4">Belongs to the UDP-glycosyltransferase family.</text>
</comment>
<evidence type="ECO:0000256" key="5">
    <source>
        <dbReference type="RuleBase" id="RU362059"/>
    </source>
</evidence>
<name>A0AAV8YV91_9CUCU</name>
<dbReference type="PROSITE" id="PS00375">
    <property type="entry name" value="UDPGT"/>
    <property type="match status" value="1"/>
</dbReference>
<dbReference type="FunFam" id="3.40.50.2000:FF:000050">
    <property type="entry name" value="UDP-glucuronosyltransferase"/>
    <property type="match status" value="1"/>
</dbReference>
<reference evidence="6" key="1">
    <citation type="journal article" date="2023" name="Insect Mol. Biol.">
        <title>Genome sequencing provides insights into the evolution of gene families encoding plant cell wall-degrading enzymes in longhorned beetles.</title>
        <authorList>
            <person name="Shin N.R."/>
            <person name="Okamura Y."/>
            <person name="Kirsch R."/>
            <person name="Pauchet Y."/>
        </authorList>
    </citation>
    <scope>NUCLEOTIDE SEQUENCE</scope>
    <source>
        <strain evidence="6">AMC_N1</strain>
    </source>
</reference>
<comment type="catalytic activity">
    <reaction evidence="5">
        <text>glucuronate acceptor + UDP-alpha-D-glucuronate = acceptor beta-D-glucuronoside + UDP + H(+)</text>
        <dbReference type="Rhea" id="RHEA:21032"/>
        <dbReference type="ChEBI" id="CHEBI:15378"/>
        <dbReference type="ChEBI" id="CHEBI:58052"/>
        <dbReference type="ChEBI" id="CHEBI:58223"/>
        <dbReference type="ChEBI" id="CHEBI:132367"/>
        <dbReference type="ChEBI" id="CHEBI:132368"/>
        <dbReference type="EC" id="2.4.1.17"/>
    </reaction>
</comment>
<protein>
    <recommendedName>
        <fullName evidence="5">UDP-glucuronosyltransferase</fullName>
        <ecNumber evidence="5">2.4.1.17</ecNumber>
    </recommendedName>
</protein>
<evidence type="ECO:0000313" key="7">
    <source>
        <dbReference type="Proteomes" id="UP001162162"/>
    </source>
</evidence>
<organism evidence="6 7">
    <name type="scientific">Aromia moschata</name>
    <dbReference type="NCBI Taxonomy" id="1265417"/>
    <lineage>
        <taxon>Eukaryota</taxon>
        <taxon>Metazoa</taxon>
        <taxon>Ecdysozoa</taxon>
        <taxon>Arthropoda</taxon>
        <taxon>Hexapoda</taxon>
        <taxon>Insecta</taxon>
        <taxon>Pterygota</taxon>
        <taxon>Neoptera</taxon>
        <taxon>Endopterygota</taxon>
        <taxon>Coleoptera</taxon>
        <taxon>Polyphaga</taxon>
        <taxon>Cucujiformia</taxon>
        <taxon>Chrysomeloidea</taxon>
        <taxon>Cerambycidae</taxon>
        <taxon>Cerambycinae</taxon>
        <taxon>Callichromatini</taxon>
        <taxon>Aromia</taxon>
    </lineage>
</organism>
<dbReference type="Gene3D" id="3.40.50.2000">
    <property type="entry name" value="Glycogen Phosphorylase B"/>
    <property type="match status" value="1"/>
</dbReference>
<dbReference type="GO" id="GO:0015020">
    <property type="term" value="F:glucuronosyltransferase activity"/>
    <property type="evidence" value="ECO:0007669"/>
    <property type="project" value="UniProtKB-EC"/>
</dbReference>
<dbReference type="SUPFAM" id="SSF53756">
    <property type="entry name" value="UDP-Glycosyltransferase/glycogen phosphorylase"/>
    <property type="match status" value="1"/>
</dbReference>
<proteinExistence type="inferred from homology"/>
<dbReference type="AlphaFoldDB" id="A0AAV8YV91"/>
<evidence type="ECO:0000256" key="1">
    <source>
        <dbReference type="ARBA" id="ARBA00009995"/>
    </source>
</evidence>
<dbReference type="CDD" id="cd03784">
    <property type="entry name" value="GT1_Gtf-like"/>
    <property type="match status" value="1"/>
</dbReference>
<evidence type="ECO:0000256" key="2">
    <source>
        <dbReference type="ARBA" id="ARBA00022676"/>
    </source>
</evidence>
<dbReference type="InterPro" id="IPR035595">
    <property type="entry name" value="UDP_glycos_trans_CS"/>
</dbReference>
<gene>
    <name evidence="6" type="ORF">NQ318_011370</name>
</gene>
<comment type="caution">
    <text evidence="6">The sequence shown here is derived from an EMBL/GenBank/DDBJ whole genome shotgun (WGS) entry which is preliminary data.</text>
</comment>
<dbReference type="EMBL" id="JAPWTK010000045">
    <property type="protein sequence ID" value="KAJ8954678.1"/>
    <property type="molecule type" value="Genomic_DNA"/>
</dbReference>
<dbReference type="Proteomes" id="UP001162162">
    <property type="component" value="Unassembled WGS sequence"/>
</dbReference>
<dbReference type="EC" id="2.4.1.17" evidence="5"/>
<keyword evidence="2 4" id="KW-0328">Glycosyltransferase</keyword>
<evidence type="ECO:0000256" key="3">
    <source>
        <dbReference type="ARBA" id="ARBA00022679"/>
    </source>
</evidence>
<sequence length="498" mass="56050">MIKNMIDSRVVLYAIFITSLCDAAKILAVFPTAIPSHYILGNALLRGLANAGHDVTMLSPFTEKNPPKNCSWRDIVLTGVIDQQQENIKMLTKYQWLGQYSSLTALIVPFMGAYTSEKILNHTNVQKLMRSGEKFDVVIVGQFHSEATKAFSNLFDAHLILFSSIGTNSMLNHLVGNPSLPSFAPEFMSSFPPKMSFLQRVQNTIYRFMISSVLHLYAYSANDKMVKKYFPSPFDQLDLKDALYNVSLVLLNSHLSISSAIPYVPCMIDIGGFHVKPPKKLPNDLQVFLDSAKEGVIYMSLGSNIKSKDLPPECKTAILNTFSKLKLKVLWKWEDDVMPGQPTNVKIGKWLPQQDILAHPNVKLFITQGGLLSTIETVYRGVPIIAIPFFGDQQMNAYSAEKAGYGIVLLSKDLSEESLTSVIEEILNNPKYTDEAKRRSKIINDRQVSPIDNAVYWVEYVVRHNGAKHLRVQYLDLAWYQYYLLDVFAFLLAVAITS</sequence>
<dbReference type="InterPro" id="IPR002213">
    <property type="entry name" value="UDP_glucos_trans"/>
</dbReference>
<evidence type="ECO:0000256" key="4">
    <source>
        <dbReference type="RuleBase" id="RU003718"/>
    </source>
</evidence>
<dbReference type="InterPro" id="IPR050271">
    <property type="entry name" value="UDP-glycosyltransferase"/>
</dbReference>
<dbReference type="GO" id="GO:0016020">
    <property type="term" value="C:membrane"/>
    <property type="evidence" value="ECO:0007669"/>
    <property type="project" value="UniProtKB-SubCell"/>
</dbReference>
<evidence type="ECO:0000313" key="6">
    <source>
        <dbReference type="EMBL" id="KAJ8954678.1"/>
    </source>
</evidence>